<sequence length="399" mass="46237">MNLRISPAHAKNFLLTYHGLVGEPRFQGHEGIIGFVRQAGCIQFDPVDSCGRNADLVLQARIPDYRPSWLYNELYDNRRLVDYFDKNMAIFSIEDWPYFERMRKYFRAHPRLTPTIRNACAEILRQIADNGGVLTSQDADIPGKVDWSWAPTKLSRAALEALYFQGDLIIHHKVGTIKHYAPTREHIPAEILNVSEPHPHDGEYVAWHVKRRIGAVGMLWNRPSDAWLAIMGMSGETRKAAFSLLEQRGDIIPVHIDGLKDVLYIRREDEPLLQTCITKKNEVRRLEFIAPLDNIMWDRRLIEAFFGFSYKWEIYTPQADRKYGWYVLPVLWNGEFIGRIEMTADRKQKVLAVKGFWPEKTFSSSGKDNRRQFTAALEKRLEKFAAFNGCIDVQHTARS</sequence>
<reference evidence="2" key="1">
    <citation type="submission" date="2011-04" db="EMBL/GenBank/DDBJ databases">
        <title>The complete genome of Spirochaeta coccoides DSM 17374.</title>
        <authorList>
            <person name="Lucas S."/>
            <person name="Copeland A."/>
            <person name="Lapidus A."/>
            <person name="Bruce D."/>
            <person name="Goodwin L."/>
            <person name="Pitluck S."/>
            <person name="Peters L."/>
            <person name="Kyrpides N."/>
            <person name="Mavromatis K."/>
            <person name="Pagani I."/>
            <person name="Ivanova N."/>
            <person name="Ovchinnikova G."/>
            <person name="Lu M."/>
            <person name="Detter J.C."/>
            <person name="Tapia R."/>
            <person name="Han C."/>
            <person name="Land M."/>
            <person name="Hauser L."/>
            <person name="Markowitz V."/>
            <person name="Cheng J.-F."/>
            <person name="Hugenholtz P."/>
            <person name="Woyke T."/>
            <person name="Wu D."/>
            <person name="Spring S."/>
            <person name="Schroeder M."/>
            <person name="Brambilla E."/>
            <person name="Klenk H.-P."/>
            <person name="Eisen J.A."/>
        </authorList>
    </citation>
    <scope>NUCLEOTIDE SEQUENCE [LARGE SCALE GENOMIC DNA]</scope>
    <source>
        <strain evidence="2">ATCC BAA-1237 / DSM 17374 / SPN1</strain>
    </source>
</reference>
<evidence type="ECO:0000313" key="2">
    <source>
        <dbReference type="Proteomes" id="UP000007939"/>
    </source>
</evidence>
<dbReference type="InterPro" id="IPR009351">
    <property type="entry name" value="AlkZ-like"/>
</dbReference>
<dbReference type="KEGG" id="scc:Spico_1390"/>
<organism evidence="1 2">
    <name type="scientific">Parasphaerochaeta coccoides (strain ATCC BAA-1237 / DSM 17374 / SPN1)</name>
    <name type="common">Sphaerochaeta coccoides</name>
    <dbReference type="NCBI Taxonomy" id="760011"/>
    <lineage>
        <taxon>Bacteria</taxon>
        <taxon>Pseudomonadati</taxon>
        <taxon>Spirochaetota</taxon>
        <taxon>Spirochaetia</taxon>
        <taxon>Spirochaetales</taxon>
        <taxon>Sphaerochaetaceae</taxon>
        <taxon>Parasphaerochaeta</taxon>
    </lineage>
</organism>
<dbReference type="Pfam" id="PF06224">
    <property type="entry name" value="AlkZ-like"/>
    <property type="match status" value="1"/>
</dbReference>
<dbReference type="Proteomes" id="UP000007939">
    <property type="component" value="Chromosome"/>
</dbReference>
<dbReference type="PANTHER" id="PTHR30528:SF0">
    <property type="entry name" value="CYTOPLASMIC PROTEIN"/>
    <property type="match status" value="1"/>
</dbReference>
<protein>
    <recommendedName>
        <fullName evidence="3">Winged helix-turn-helix domain-containing protein</fullName>
    </recommendedName>
</protein>
<dbReference type="HOGENOM" id="CLU_043035_0_1_12"/>
<dbReference type="eggNOG" id="COG3214">
    <property type="taxonomic scope" value="Bacteria"/>
</dbReference>
<dbReference type="STRING" id="760011.Spico_1390"/>
<dbReference type="RefSeq" id="WP_013739989.1">
    <property type="nucleotide sequence ID" value="NC_015436.1"/>
</dbReference>
<accession>F4GHK5</accession>
<dbReference type="AlphaFoldDB" id="F4GHK5"/>
<keyword evidence="2" id="KW-1185">Reference proteome</keyword>
<name>F4GHK5_PARC1</name>
<dbReference type="PANTHER" id="PTHR30528">
    <property type="entry name" value="CYTOPLASMIC PROTEIN"/>
    <property type="match status" value="1"/>
</dbReference>
<reference evidence="1 2" key="2">
    <citation type="journal article" date="2012" name="Stand. Genomic Sci.">
        <title>Complete genome sequence of the termite hindgut bacterium Spirochaeta coccoides type strain (SPN1(T)), reclassification in the genus Sphaerochaeta as Sphaerochaeta coccoides comb. nov. and emendations of the family Spirochaetaceae and the genus Sphaerochaeta.</title>
        <authorList>
            <person name="Abt B."/>
            <person name="Han C."/>
            <person name="Scheuner C."/>
            <person name="Lu M."/>
            <person name="Lapidus A."/>
            <person name="Nolan M."/>
            <person name="Lucas S."/>
            <person name="Hammon N."/>
            <person name="Deshpande S."/>
            <person name="Cheng J.F."/>
            <person name="Tapia R."/>
            <person name="Goodwin L.A."/>
            <person name="Pitluck S."/>
            <person name="Liolios K."/>
            <person name="Pagani I."/>
            <person name="Ivanova N."/>
            <person name="Mavromatis K."/>
            <person name="Mikhailova N."/>
            <person name="Huntemann M."/>
            <person name="Pati A."/>
            <person name="Chen A."/>
            <person name="Palaniappan K."/>
            <person name="Land M."/>
            <person name="Hauser L."/>
            <person name="Brambilla E.M."/>
            <person name="Rohde M."/>
            <person name="Spring S."/>
            <person name="Gronow S."/>
            <person name="Goker M."/>
            <person name="Woyke T."/>
            <person name="Bristow J."/>
            <person name="Eisen J.A."/>
            <person name="Markowitz V."/>
            <person name="Hugenholtz P."/>
            <person name="Kyrpides N.C."/>
            <person name="Klenk H.P."/>
            <person name="Detter J.C."/>
        </authorList>
    </citation>
    <scope>NUCLEOTIDE SEQUENCE [LARGE SCALE GENOMIC DNA]</scope>
    <source>
        <strain evidence="2">ATCC BAA-1237 / DSM 17374 / SPN1</strain>
    </source>
</reference>
<dbReference type="EMBL" id="CP002659">
    <property type="protein sequence ID" value="AEC02594.1"/>
    <property type="molecule type" value="Genomic_DNA"/>
</dbReference>
<evidence type="ECO:0008006" key="3">
    <source>
        <dbReference type="Google" id="ProtNLM"/>
    </source>
</evidence>
<proteinExistence type="predicted"/>
<evidence type="ECO:0000313" key="1">
    <source>
        <dbReference type="EMBL" id="AEC02594.1"/>
    </source>
</evidence>
<gene>
    <name evidence="1" type="ordered locus">Spico_1390</name>
</gene>